<dbReference type="Proteomes" id="UP000095281">
    <property type="component" value="Unplaced"/>
</dbReference>
<protein>
    <submittedName>
        <fullName evidence="2">HEPN domain-containing protein</fullName>
    </submittedName>
</protein>
<reference evidence="2" key="1">
    <citation type="submission" date="2016-11" db="UniProtKB">
        <authorList>
            <consortium name="WormBaseParasite"/>
        </authorList>
    </citation>
    <scope>IDENTIFICATION</scope>
</reference>
<dbReference type="AlphaFoldDB" id="A0A1I8C1L1"/>
<evidence type="ECO:0000313" key="2">
    <source>
        <dbReference type="WBParaSite" id="MhA1_Contig979.frz3.gene4"/>
    </source>
</evidence>
<proteinExistence type="predicted"/>
<organism evidence="1 2">
    <name type="scientific">Meloidogyne hapla</name>
    <name type="common">Root-knot nematode worm</name>
    <dbReference type="NCBI Taxonomy" id="6305"/>
    <lineage>
        <taxon>Eukaryota</taxon>
        <taxon>Metazoa</taxon>
        <taxon>Ecdysozoa</taxon>
        <taxon>Nematoda</taxon>
        <taxon>Chromadorea</taxon>
        <taxon>Rhabditida</taxon>
        <taxon>Tylenchina</taxon>
        <taxon>Tylenchomorpha</taxon>
        <taxon>Tylenchoidea</taxon>
        <taxon>Meloidogynidae</taxon>
        <taxon>Meloidogyninae</taxon>
        <taxon>Meloidogyne</taxon>
    </lineage>
</organism>
<name>A0A1I8C1L1_MELHA</name>
<evidence type="ECO:0000313" key="1">
    <source>
        <dbReference type="Proteomes" id="UP000095281"/>
    </source>
</evidence>
<accession>A0A1I8C1L1</accession>
<sequence length="218" mass="25907">MPPQSLLDAGVYNFRQKQAALAAECCWLCACRQLKYYLKRFNIDVNNHTTNSKVIKFLRDTCTDKHLGEQLNLNWTTLEKNISYAWTFLHFRKAHVVAYRDKSNLDDVMGYLEVAEKFCNYVFEINQLDFFKKDELLKNLDPLLMSKVEIPDPTKKNSTSEDIVWKSIKEWVILGNLTKEEVRQNWIKEGTEAYKNFDEWMEERCKVFLLKQKKRSKN</sequence>
<dbReference type="WBParaSite" id="MhA1_Contig979.frz3.gene4">
    <property type="protein sequence ID" value="MhA1_Contig979.frz3.gene4"/>
    <property type="gene ID" value="MhA1_Contig979.frz3.gene4"/>
</dbReference>
<keyword evidence="1" id="KW-1185">Reference proteome</keyword>